<evidence type="ECO:0000256" key="1">
    <source>
        <dbReference type="SAM" id="Coils"/>
    </source>
</evidence>
<protein>
    <submittedName>
        <fullName evidence="2">Uncharacterized protein</fullName>
    </submittedName>
</protein>
<dbReference type="GeneID" id="28832439"/>
<keyword evidence="1" id="KW-0175">Coiled coil</keyword>
<feature type="coiled-coil region" evidence="1">
    <location>
        <begin position="7"/>
        <end position="83"/>
    </location>
</feature>
<dbReference type="Proteomes" id="UP000070700">
    <property type="component" value="Unassembled WGS sequence"/>
</dbReference>
<sequence>MKMFGKKKKLEKQLAELSLQKQQQEQAQRWNELQMQEQLRAKEEEMRRKEQIWETERLERQRREYELREAERQKQKAMEWEEQQRKDREVVKHERVKKTTPEALRGLRDLIRQRYQLDMEIWSLKGARKPDHPIVFEKMEKADAVLQEICAMVETWEENEAFWTAQEWVLASKIKEQVMKSGKRVWRNNPPWNG</sequence>
<dbReference type="AlphaFoldDB" id="A0A194X346"/>
<accession>A0A194X346</accession>
<reference evidence="2 3" key="1">
    <citation type="submission" date="2015-10" db="EMBL/GenBank/DDBJ databases">
        <title>Full genome of DAOMC 229536 Phialocephala scopiformis, a fungal endophyte of spruce producing the potent anti-insectan compound rugulosin.</title>
        <authorList>
            <consortium name="DOE Joint Genome Institute"/>
            <person name="Walker A.K."/>
            <person name="Frasz S.L."/>
            <person name="Seifert K.A."/>
            <person name="Miller J.D."/>
            <person name="Mondo S.J."/>
            <person name="Labutti K."/>
            <person name="Lipzen A."/>
            <person name="Dockter R."/>
            <person name="Kennedy M."/>
            <person name="Grigoriev I.V."/>
            <person name="Spatafora J.W."/>
        </authorList>
    </citation>
    <scope>NUCLEOTIDE SEQUENCE [LARGE SCALE GENOMIC DNA]</scope>
    <source>
        <strain evidence="2 3">CBS 120377</strain>
    </source>
</reference>
<evidence type="ECO:0000313" key="3">
    <source>
        <dbReference type="Proteomes" id="UP000070700"/>
    </source>
</evidence>
<dbReference type="OrthoDB" id="4127862at2759"/>
<gene>
    <name evidence="2" type="ORF">LY89DRAFT_783720</name>
</gene>
<evidence type="ECO:0000313" key="2">
    <source>
        <dbReference type="EMBL" id="KUJ14620.1"/>
    </source>
</evidence>
<dbReference type="EMBL" id="KQ947419">
    <property type="protein sequence ID" value="KUJ14620.1"/>
    <property type="molecule type" value="Genomic_DNA"/>
</dbReference>
<dbReference type="RefSeq" id="XP_018068975.1">
    <property type="nucleotide sequence ID" value="XM_018222713.1"/>
</dbReference>
<dbReference type="KEGG" id="psco:LY89DRAFT_783720"/>
<proteinExistence type="predicted"/>
<dbReference type="InParanoid" id="A0A194X346"/>
<name>A0A194X346_MOLSC</name>
<organism evidence="2 3">
    <name type="scientific">Mollisia scopiformis</name>
    <name type="common">Conifer needle endophyte fungus</name>
    <name type="synonym">Phialocephala scopiformis</name>
    <dbReference type="NCBI Taxonomy" id="149040"/>
    <lineage>
        <taxon>Eukaryota</taxon>
        <taxon>Fungi</taxon>
        <taxon>Dikarya</taxon>
        <taxon>Ascomycota</taxon>
        <taxon>Pezizomycotina</taxon>
        <taxon>Leotiomycetes</taxon>
        <taxon>Helotiales</taxon>
        <taxon>Mollisiaceae</taxon>
        <taxon>Mollisia</taxon>
    </lineage>
</organism>
<keyword evidence="3" id="KW-1185">Reference proteome</keyword>